<keyword evidence="1" id="KW-0812">Transmembrane</keyword>
<proteinExistence type="predicted"/>
<comment type="caution">
    <text evidence="2">The sequence shown here is derived from an EMBL/GenBank/DDBJ whole genome shotgun (WGS) entry which is preliminary data.</text>
</comment>
<evidence type="ECO:0000313" key="2">
    <source>
        <dbReference type="EMBL" id="NKY00019.1"/>
    </source>
</evidence>
<protein>
    <submittedName>
        <fullName evidence="2">Uncharacterized protein</fullName>
    </submittedName>
</protein>
<dbReference type="Proteomes" id="UP000563898">
    <property type="component" value="Unassembled WGS sequence"/>
</dbReference>
<organism evidence="2 3">
    <name type="scientific">Gordonia polyisoprenivorans</name>
    <dbReference type="NCBI Taxonomy" id="84595"/>
    <lineage>
        <taxon>Bacteria</taxon>
        <taxon>Bacillati</taxon>
        <taxon>Actinomycetota</taxon>
        <taxon>Actinomycetes</taxon>
        <taxon>Mycobacteriales</taxon>
        <taxon>Gordoniaceae</taxon>
        <taxon>Gordonia</taxon>
    </lineage>
</organism>
<dbReference type="EMBL" id="JAAXPC010000001">
    <property type="protein sequence ID" value="NKY00019.1"/>
    <property type="molecule type" value="Genomic_DNA"/>
</dbReference>
<feature type="transmembrane region" description="Helical" evidence="1">
    <location>
        <begin position="33"/>
        <end position="53"/>
    </location>
</feature>
<sequence length="69" mass="7789">MVVLALTSPTQTVGTWPEIRKAFWAAQTHCLTLGWWGIISCLAYNWIAIFGNISELNRVRELAKRNGDV</sequence>
<keyword evidence="1" id="KW-1133">Transmembrane helix</keyword>
<evidence type="ECO:0000313" key="3">
    <source>
        <dbReference type="Proteomes" id="UP000563898"/>
    </source>
</evidence>
<dbReference type="AlphaFoldDB" id="A0A846WGB4"/>
<accession>A0A846WGB4</accession>
<dbReference type="RefSeq" id="WP_014358789.1">
    <property type="nucleotide sequence ID" value="NZ_JAZGUS010000078.1"/>
</dbReference>
<evidence type="ECO:0000256" key="1">
    <source>
        <dbReference type="SAM" id="Phobius"/>
    </source>
</evidence>
<gene>
    <name evidence="2" type="ORF">HGA05_00295</name>
</gene>
<keyword evidence="1" id="KW-0472">Membrane</keyword>
<name>A0A846WGB4_9ACTN</name>
<reference evidence="2 3" key="1">
    <citation type="submission" date="2020-04" db="EMBL/GenBank/DDBJ databases">
        <title>MicrobeNet Type strains.</title>
        <authorList>
            <person name="Nicholson A.C."/>
        </authorList>
    </citation>
    <scope>NUCLEOTIDE SEQUENCE [LARGE SCALE GENOMIC DNA]</scope>
    <source>
        <strain evidence="2 3">ATCC BAA-14</strain>
    </source>
</reference>